<name>A0AAW2R5C0_SESRA</name>
<proteinExistence type="predicted"/>
<dbReference type="AlphaFoldDB" id="A0AAW2R5C0"/>
<comment type="caution">
    <text evidence="1">The sequence shown here is derived from an EMBL/GenBank/DDBJ whole genome shotgun (WGS) entry which is preliminary data.</text>
</comment>
<dbReference type="EMBL" id="JACGWJ010000014">
    <property type="protein sequence ID" value="KAL0375059.1"/>
    <property type="molecule type" value="Genomic_DNA"/>
</dbReference>
<accession>A0AAW2R5C0</accession>
<gene>
    <name evidence="1" type="ORF">Sradi_3421600</name>
</gene>
<reference evidence="1" key="1">
    <citation type="submission" date="2020-06" db="EMBL/GenBank/DDBJ databases">
        <authorList>
            <person name="Li T."/>
            <person name="Hu X."/>
            <person name="Zhang T."/>
            <person name="Song X."/>
            <person name="Zhang H."/>
            <person name="Dai N."/>
            <person name="Sheng W."/>
            <person name="Hou X."/>
            <person name="Wei L."/>
        </authorList>
    </citation>
    <scope>NUCLEOTIDE SEQUENCE</scope>
    <source>
        <strain evidence="1">G02</strain>
        <tissue evidence="1">Leaf</tissue>
    </source>
</reference>
<reference evidence="1" key="2">
    <citation type="journal article" date="2024" name="Plant">
        <title>Genomic evolution and insights into agronomic trait innovations of Sesamum species.</title>
        <authorList>
            <person name="Miao H."/>
            <person name="Wang L."/>
            <person name="Qu L."/>
            <person name="Liu H."/>
            <person name="Sun Y."/>
            <person name="Le M."/>
            <person name="Wang Q."/>
            <person name="Wei S."/>
            <person name="Zheng Y."/>
            <person name="Lin W."/>
            <person name="Duan Y."/>
            <person name="Cao H."/>
            <person name="Xiong S."/>
            <person name="Wang X."/>
            <person name="Wei L."/>
            <person name="Li C."/>
            <person name="Ma Q."/>
            <person name="Ju M."/>
            <person name="Zhao R."/>
            <person name="Li G."/>
            <person name="Mu C."/>
            <person name="Tian Q."/>
            <person name="Mei H."/>
            <person name="Zhang T."/>
            <person name="Gao T."/>
            <person name="Zhang H."/>
        </authorList>
    </citation>
    <scope>NUCLEOTIDE SEQUENCE</scope>
    <source>
        <strain evidence="1">G02</strain>
    </source>
</reference>
<protein>
    <submittedName>
        <fullName evidence="1">Pentatricopeptide repeat-containing protein</fullName>
    </submittedName>
</protein>
<organism evidence="1">
    <name type="scientific">Sesamum radiatum</name>
    <name type="common">Black benniseed</name>
    <dbReference type="NCBI Taxonomy" id="300843"/>
    <lineage>
        <taxon>Eukaryota</taxon>
        <taxon>Viridiplantae</taxon>
        <taxon>Streptophyta</taxon>
        <taxon>Embryophyta</taxon>
        <taxon>Tracheophyta</taxon>
        <taxon>Spermatophyta</taxon>
        <taxon>Magnoliopsida</taxon>
        <taxon>eudicotyledons</taxon>
        <taxon>Gunneridae</taxon>
        <taxon>Pentapetalae</taxon>
        <taxon>asterids</taxon>
        <taxon>lamiids</taxon>
        <taxon>Lamiales</taxon>
        <taxon>Pedaliaceae</taxon>
        <taxon>Sesamum</taxon>
    </lineage>
</organism>
<evidence type="ECO:0000313" key="1">
    <source>
        <dbReference type="EMBL" id="KAL0375059.1"/>
    </source>
</evidence>
<sequence length="175" mass="19676">MSSRKFYGAVKQLFSSNFASRSNEETANLIAKALIGSTSKSLHISPSLVSNLNSRITHLVLSNPRIPASSCLRFFNFLQSNQSIVPQKPDFEAHITLILRLFGVRRFAEAKRILNAAVGENLRRPVSELASVVGGNSVEPKIKTKFFDMLFRVYGDNRKFEEGLEVFEYMVKMSL</sequence>